<name>G5A3C7_PHYSP</name>
<gene>
    <name evidence="1" type="ORF">PHYSODRAFT_304927</name>
</gene>
<dbReference type="OMA" id="LIHIVPW"/>
<evidence type="ECO:0000313" key="2">
    <source>
        <dbReference type="Proteomes" id="UP000002640"/>
    </source>
</evidence>
<dbReference type="AlphaFoldDB" id="G5A3C7"/>
<accession>G5A3C7</accession>
<dbReference type="SUPFAM" id="SSF53098">
    <property type="entry name" value="Ribonuclease H-like"/>
    <property type="match status" value="1"/>
</dbReference>
<reference evidence="1 2" key="1">
    <citation type="journal article" date="2006" name="Science">
        <title>Phytophthora genome sequences uncover evolutionary origins and mechanisms of pathogenesis.</title>
        <authorList>
            <person name="Tyler B.M."/>
            <person name="Tripathy S."/>
            <person name="Zhang X."/>
            <person name="Dehal P."/>
            <person name="Jiang R.H."/>
            <person name="Aerts A."/>
            <person name="Arredondo F.D."/>
            <person name="Baxter L."/>
            <person name="Bensasson D."/>
            <person name="Beynon J.L."/>
            <person name="Chapman J."/>
            <person name="Damasceno C.M."/>
            <person name="Dorrance A.E."/>
            <person name="Dou D."/>
            <person name="Dickerman A.W."/>
            <person name="Dubchak I.L."/>
            <person name="Garbelotto M."/>
            <person name="Gijzen M."/>
            <person name="Gordon S.G."/>
            <person name="Govers F."/>
            <person name="Grunwald N.J."/>
            <person name="Huang W."/>
            <person name="Ivors K.L."/>
            <person name="Jones R.W."/>
            <person name="Kamoun S."/>
            <person name="Krampis K."/>
            <person name="Lamour K.H."/>
            <person name="Lee M.K."/>
            <person name="McDonald W.H."/>
            <person name="Medina M."/>
            <person name="Meijer H.J."/>
            <person name="Nordberg E.K."/>
            <person name="Maclean D.J."/>
            <person name="Ospina-Giraldo M.D."/>
            <person name="Morris P.F."/>
            <person name="Phuntumart V."/>
            <person name="Putnam N.H."/>
            <person name="Rash S."/>
            <person name="Rose J.K."/>
            <person name="Sakihama Y."/>
            <person name="Salamov A.A."/>
            <person name="Savidor A."/>
            <person name="Scheuring C.F."/>
            <person name="Smith B.M."/>
            <person name="Sobral B.W."/>
            <person name="Terry A."/>
            <person name="Torto-Alalibo T.A."/>
            <person name="Win J."/>
            <person name="Xu Z."/>
            <person name="Zhang H."/>
            <person name="Grigoriev I.V."/>
            <person name="Rokhsar D.S."/>
            <person name="Boore J.L."/>
        </authorList>
    </citation>
    <scope>NUCLEOTIDE SEQUENCE [LARGE SCALE GENOMIC DNA]</scope>
    <source>
        <strain evidence="1 2">P6497</strain>
    </source>
</reference>
<dbReference type="KEGG" id="psoj:PHYSODRAFT_304927"/>
<dbReference type="GeneID" id="20642472"/>
<dbReference type="InParanoid" id="G5A3C7"/>
<dbReference type="InterPro" id="IPR012337">
    <property type="entry name" value="RNaseH-like_sf"/>
</dbReference>
<organism evidence="1 2">
    <name type="scientific">Phytophthora sojae (strain P6497)</name>
    <name type="common">Soybean stem and root rot agent</name>
    <name type="synonym">Phytophthora megasperma f. sp. glycines</name>
    <dbReference type="NCBI Taxonomy" id="1094619"/>
    <lineage>
        <taxon>Eukaryota</taxon>
        <taxon>Sar</taxon>
        <taxon>Stramenopiles</taxon>
        <taxon>Oomycota</taxon>
        <taxon>Peronosporomycetes</taxon>
        <taxon>Peronosporales</taxon>
        <taxon>Peronosporaceae</taxon>
        <taxon>Phytophthora</taxon>
    </lineage>
</organism>
<evidence type="ECO:0008006" key="3">
    <source>
        <dbReference type="Google" id="ProtNLM"/>
    </source>
</evidence>
<protein>
    <recommendedName>
        <fullName evidence="3">HAT C-terminal dimerisation domain-containing protein</fullName>
    </recommendedName>
</protein>
<keyword evidence="2" id="KW-1185">Reference proteome</keyword>
<dbReference type="Proteomes" id="UP000002640">
    <property type="component" value="Unassembled WGS sequence"/>
</dbReference>
<evidence type="ECO:0000313" key="1">
    <source>
        <dbReference type="EMBL" id="EGZ09352.1"/>
    </source>
</evidence>
<dbReference type="EMBL" id="JH159159">
    <property type="protein sequence ID" value="EGZ09352.1"/>
    <property type="molecule type" value="Genomic_DNA"/>
</dbReference>
<sequence>MERANAAATSESDADKQRVLDVLAASNKLLVDAHREMYCSRNARKGGAVENATTAASLSNFDLGPSADDEKVICGAPFRPTAAATPLSTIHDEADSVLDEWRQYTVDWVATKTSDDFTPLLIVRHNGVVCWSVEAVCEHVDILRWFREVGSVRFPSIAALARIWLGRAPSNEFQERVFSTGGIVMSNRRTRTDTHRAVMQVLRKHNRKEILCMEANDSGSSMLD</sequence>
<proteinExistence type="predicted"/>
<dbReference type="RefSeq" id="XP_009534213.1">
    <property type="nucleotide sequence ID" value="XM_009535918.1"/>
</dbReference>